<keyword evidence="4" id="KW-0378">Hydrolase</keyword>
<feature type="region of interest" description="Disordered" evidence="7">
    <location>
        <begin position="1"/>
        <end position="31"/>
    </location>
</feature>
<feature type="transmembrane region" description="Helical" evidence="8">
    <location>
        <begin position="108"/>
        <end position="129"/>
    </location>
</feature>
<keyword evidence="3 8" id="KW-0812">Transmembrane</keyword>
<organism evidence="10">
    <name type="scientific">Perkinsus marinus (strain ATCC 50983 / TXsc)</name>
    <dbReference type="NCBI Taxonomy" id="423536"/>
    <lineage>
        <taxon>Eukaryota</taxon>
        <taxon>Sar</taxon>
        <taxon>Alveolata</taxon>
        <taxon>Perkinsozoa</taxon>
        <taxon>Perkinsea</taxon>
        <taxon>Perkinsida</taxon>
        <taxon>Perkinsidae</taxon>
        <taxon>Perkinsus</taxon>
    </lineage>
</organism>
<evidence type="ECO:0000256" key="6">
    <source>
        <dbReference type="ARBA" id="ARBA00023136"/>
    </source>
</evidence>
<dbReference type="PANTHER" id="PTHR33695">
    <property type="entry name" value="LIPOPROTEIN SIGNAL PEPTIDASE"/>
    <property type="match status" value="1"/>
</dbReference>
<dbReference type="AlphaFoldDB" id="C5KUY5"/>
<feature type="transmembrane region" description="Helical" evidence="8">
    <location>
        <begin position="179"/>
        <end position="202"/>
    </location>
</feature>
<keyword evidence="5 8" id="KW-1133">Transmembrane helix</keyword>
<dbReference type="RefSeq" id="XP_002779905.1">
    <property type="nucleotide sequence ID" value="XM_002779859.1"/>
</dbReference>
<evidence type="ECO:0000256" key="5">
    <source>
        <dbReference type="ARBA" id="ARBA00022989"/>
    </source>
</evidence>
<gene>
    <name evidence="9" type="ORF">Pmar_PMAR002303</name>
</gene>
<dbReference type="Pfam" id="PF01252">
    <property type="entry name" value="Peptidase_A8"/>
    <property type="match status" value="1"/>
</dbReference>
<dbReference type="GO" id="GO:0016020">
    <property type="term" value="C:membrane"/>
    <property type="evidence" value="ECO:0007669"/>
    <property type="project" value="InterPro"/>
</dbReference>
<feature type="transmembrane region" description="Helical" evidence="8">
    <location>
        <begin position="141"/>
        <end position="167"/>
    </location>
</feature>
<keyword evidence="2" id="KW-0645">Protease</keyword>
<evidence type="ECO:0000256" key="4">
    <source>
        <dbReference type="ARBA" id="ARBA00022801"/>
    </source>
</evidence>
<accession>C5KUY5</accession>
<keyword evidence="10" id="KW-1185">Reference proteome</keyword>
<evidence type="ECO:0000313" key="10">
    <source>
        <dbReference type="Proteomes" id="UP000007800"/>
    </source>
</evidence>
<evidence type="ECO:0000256" key="8">
    <source>
        <dbReference type="SAM" id="Phobius"/>
    </source>
</evidence>
<evidence type="ECO:0000256" key="7">
    <source>
        <dbReference type="SAM" id="MobiDB-lite"/>
    </source>
</evidence>
<keyword evidence="9" id="KW-0449">Lipoprotein</keyword>
<dbReference type="GO" id="GO:0004190">
    <property type="term" value="F:aspartic-type endopeptidase activity"/>
    <property type="evidence" value="ECO:0007669"/>
    <property type="project" value="InterPro"/>
</dbReference>
<keyword evidence="1" id="KW-1003">Cell membrane</keyword>
<reference evidence="9 10" key="1">
    <citation type="submission" date="2008-07" db="EMBL/GenBank/DDBJ databases">
        <authorList>
            <person name="El-Sayed N."/>
            <person name="Caler E."/>
            <person name="Inman J."/>
            <person name="Amedeo P."/>
            <person name="Hass B."/>
            <person name="Wortman J."/>
        </authorList>
    </citation>
    <scope>NUCLEOTIDE SEQUENCE [LARGE SCALE GENOMIC DNA]</scope>
    <source>
        <strain evidence="10">ATCC 50983 / TXsc</strain>
    </source>
</reference>
<evidence type="ECO:0000313" key="9">
    <source>
        <dbReference type="EMBL" id="EER11700.1"/>
    </source>
</evidence>
<dbReference type="InterPro" id="IPR001872">
    <property type="entry name" value="Peptidase_A8"/>
</dbReference>
<dbReference type="GO" id="GO:0006508">
    <property type="term" value="P:proteolysis"/>
    <property type="evidence" value="ECO:0007669"/>
    <property type="project" value="UniProtKB-KW"/>
</dbReference>
<dbReference type="EMBL" id="GG676384">
    <property type="protein sequence ID" value="EER11700.1"/>
    <property type="molecule type" value="Genomic_DNA"/>
</dbReference>
<proteinExistence type="predicted"/>
<keyword evidence="6 8" id="KW-0472">Membrane</keyword>
<name>C5KUY5_PERM5</name>
<dbReference type="OrthoDB" id="418694at2759"/>
<evidence type="ECO:0000256" key="1">
    <source>
        <dbReference type="ARBA" id="ARBA00022475"/>
    </source>
</evidence>
<sequence>MPTADDSTLRRRAEGPVETSEGQVDGSPAGAAEVNDTSDAAGFGYPCKWWIAGGLFLALEFSLKYLAHVYRPQKLITDIFAPVVTFDITYTENRHSAFSFARRLNRDVYRFLMASSVFLVVAGFVYFFCKKDVSWRNKLGMFLFMCGAVGNGLDRILLGAVVDYVSISGGYPEHWSNYYLAWNLSDLVIDAAFAVLVYQAYLTEKATAEDSKKTDEKETTLAE</sequence>
<evidence type="ECO:0000256" key="2">
    <source>
        <dbReference type="ARBA" id="ARBA00022670"/>
    </source>
</evidence>
<dbReference type="PANTHER" id="PTHR33695:SF1">
    <property type="entry name" value="LIPOPROTEIN SIGNAL PEPTIDASE"/>
    <property type="match status" value="1"/>
</dbReference>
<evidence type="ECO:0000256" key="3">
    <source>
        <dbReference type="ARBA" id="ARBA00022692"/>
    </source>
</evidence>
<dbReference type="Proteomes" id="UP000007800">
    <property type="component" value="Unassembled WGS sequence"/>
</dbReference>
<dbReference type="GeneID" id="9047124"/>
<protein>
    <submittedName>
        <fullName evidence="9">Lipoprotein signal peptidase, putative</fullName>
    </submittedName>
</protein>
<dbReference type="InParanoid" id="C5KUY5"/>